<reference evidence="2 3" key="1">
    <citation type="submission" date="2019-09" db="EMBL/GenBank/DDBJ databases">
        <title>Report of infection by Mycobacterium simiae a patient suffering from pulmonary tuberculosis.</title>
        <authorList>
            <person name="Mohanty P.S."/>
            <person name="Bansal A.K."/>
            <person name="Singh H."/>
            <person name="Sharma S."/>
            <person name="Patil S.A."/>
            <person name="Upadhaya P."/>
            <person name="Singh P.K."/>
            <person name="Kumar D."/>
            <person name="Kumar S."/>
            <person name="Singh R.K."/>
            <person name="Chaudhary B."/>
        </authorList>
    </citation>
    <scope>NUCLEOTIDE SEQUENCE [LARGE SCALE GENOMIC DNA]</scope>
    <source>
        <strain evidence="2 3">JAL-560-SIM</strain>
    </source>
</reference>
<name>A0A5B1B2J9_MYCSI</name>
<evidence type="ECO:0000256" key="1">
    <source>
        <dbReference type="SAM" id="MobiDB-lite"/>
    </source>
</evidence>
<evidence type="ECO:0000313" key="2">
    <source>
        <dbReference type="EMBL" id="KAA1242638.1"/>
    </source>
</evidence>
<sequence>MARARPVVGHRRAPGARAARGGFRHAGAGGVDVRQDRLVDGGRGAAGGAAGAGGGRAVAGPVLPGRGRPHPLQPGFLRPDRGGQSADAEHLAGRGGGGVPARRSGRPEGGRIACRCRLQR</sequence>
<accession>A0A5B1B2J9</accession>
<evidence type="ECO:0000313" key="3">
    <source>
        <dbReference type="Proteomes" id="UP000324701"/>
    </source>
</evidence>
<feature type="region of interest" description="Disordered" evidence="1">
    <location>
        <begin position="42"/>
        <end position="120"/>
    </location>
</feature>
<dbReference type="EMBL" id="VTZN01000415">
    <property type="protein sequence ID" value="KAA1242638.1"/>
    <property type="molecule type" value="Genomic_DNA"/>
</dbReference>
<dbReference type="AlphaFoldDB" id="A0A5B1B2J9"/>
<organism evidence="2 3">
    <name type="scientific">Mycobacterium simiae</name>
    <name type="common">Mycobacterium habana</name>
    <dbReference type="NCBI Taxonomy" id="1784"/>
    <lineage>
        <taxon>Bacteria</taxon>
        <taxon>Bacillati</taxon>
        <taxon>Actinomycetota</taxon>
        <taxon>Actinomycetes</taxon>
        <taxon>Mycobacteriales</taxon>
        <taxon>Mycobacteriaceae</taxon>
        <taxon>Mycobacterium</taxon>
        <taxon>Mycobacterium simiae complex</taxon>
    </lineage>
</organism>
<gene>
    <name evidence="2" type="ORF">F0Q45_26165</name>
</gene>
<feature type="region of interest" description="Disordered" evidence="1">
    <location>
        <begin position="1"/>
        <end position="28"/>
    </location>
</feature>
<comment type="caution">
    <text evidence="2">The sequence shown here is derived from an EMBL/GenBank/DDBJ whole genome shotgun (WGS) entry which is preliminary data.</text>
</comment>
<keyword evidence="3" id="KW-1185">Reference proteome</keyword>
<proteinExistence type="predicted"/>
<feature type="non-terminal residue" evidence="2">
    <location>
        <position position="120"/>
    </location>
</feature>
<protein>
    <submittedName>
        <fullName evidence="2">Uncharacterized protein</fullName>
    </submittedName>
</protein>
<dbReference type="Proteomes" id="UP000324701">
    <property type="component" value="Unassembled WGS sequence"/>
</dbReference>
<feature type="compositionally biased region" description="Gly residues" evidence="1">
    <location>
        <begin position="42"/>
        <end position="57"/>
    </location>
</feature>